<accession>A0A6I3LB79</accession>
<dbReference type="InterPro" id="IPR013785">
    <property type="entry name" value="Aldolase_TIM"/>
</dbReference>
<dbReference type="InterPro" id="IPR044643">
    <property type="entry name" value="TrpF_fam"/>
</dbReference>
<dbReference type="Pfam" id="PF00697">
    <property type="entry name" value="PRAI"/>
    <property type="match status" value="1"/>
</dbReference>
<comment type="similarity">
    <text evidence="9">Belongs to the TrpF family.</text>
</comment>
<dbReference type="InterPro" id="IPR011060">
    <property type="entry name" value="RibuloseP-bd_barrel"/>
</dbReference>
<dbReference type="EMBL" id="WMJX01000001">
    <property type="protein sequence ID" value="MTG96699.1"/>
    <property type="molecule type" value="Genomic_DNA"/>
</dbReference>
<evidence type="ECO:0000256" key="6">
    <source>
        <dbReference type="ARBA" id="ARBA00022822"/>
    </source>
</evidence>
<keyword evidence="7 9" id="KW-0057">Aromatic amino acid biosynthesis</keyword>
<evidence type="ECO:0000256" key="9">
    <source>
        <dbReference type="HAMAP-Rule" id="MF_00135"/>
    </source>
</evidence>
<evidence type="ECO:0000313" key="11">
    <source>
        <dbReference type="EMBL" id="MTG96699.1"/>
    </source>
</evidence>
<dbReference type="EC" id="5.3.1.24" evidence="3 9"/>
<dbReference type="OrthoDB" id="9786954at2"/>
<comment type="caution">
    <text evidence="11">The sequence shown here is derived from an EMBL/GenBank/DDBJ whole genome shotgun (WGS) entry which is preliminary data.</text>
</comment>
<evidence type="ECO:0000256" key="1">
    <source>
        <dbReference type="ARBA" id="ARBA00001164"/>
    </source>
</evidence>
<dbReference type="Gene3D" id="3.20.20.70">
    <property type="entry name" value="Aldolase class I"/>
    <property type="match status" value="1"/>
</dbReference>
<proteinExistence type="inferred from homology"/>
<evidence type="ECO:0000256" key="7">
    <source>
        <dbReference type="ARBA" id="ARBA00023141"/>
    </source>
</evidence>
<dbReference type="SUPFAM" id="SSF51366">
    <property type="entry name" value="Ribulose-phoshate binding barrel"/>
    <property type="match status" value="1"/>
</dbReference>
<dbReference type="AlphaFoldDB" id="A0A6I3LB79"/>
<evidence type="ECO:0000256" key="5">
    <source>
        <dbReference type="ARBA" id="ARBA00022605"/>
    </source>
</evidence>
<comment type="catalytic activity">
    <reaction evidence="1 9">
        <text>N-(5-phospho-beta-D-ribosyl)anthranilate = 1-(2-carboxyphenylamino)-1-deoxy-D-ribulose 5-phosphate</text>
        <dbReference type="Rhea" id="RHEA:21540"/>
        <dbReference type="ChEBI" id="CHEBI:18277"/>
        <dbReference type="ChEBI" id="CHEBI:58613"/>
        <dbReference type="EC" id="5.3.1.24"/>
    </reaction>
</comment>
<evidence type="ECO:0000256" key="3">
    <source>
        <dbReference type="ARBA" id="ARBA00012572"/>
    </source>
</evidence>
<dbReference type="RefSeq" id="WP_155090747.1">
    <property type="nucleotide sequence ID" value="NZ_CP102754.1"/>
</dbReference>
<dbReference type="HAMAP" id="MF_00135">
    <property type="entry name" value="PRAI"/>
    <property type="match status" value="1"/>
</dbReference>
<evidence type="ECO:0000256" key="2">
    <source>
        <dbReference type="ARBA" id="ARBA00004664"/>
    </source>
</evidence>
<reference evidence="11 12" key="1">
    <citation type="submission" date="2019-11" db="EMBL/GenBank/DDBJ databases">
        <title>Genome of Strain BIT-d1.</title>
        <authorList>
            <person name="Yang Y."/>
        </authorList>
    </citation>
    <scope>NUCLEOTIDE SEQUENCE [LARGE SCALE GENOMIC DNA]</scope>
    <source>
        <strain evidence="11 12">BIT-d1</strain>
    </source>
</reference>
<evidence type="ECO:0000259" key="10">
    <source>
        <dbReference type="Pfam" id="PF00697"/>
    </source>
</evidence>
<feature type="domain" description="N-(5'phosphoribosyl) anthranilate isomerase (PRAI)" evidence="10">
    <location>
        <begin position="4"/>
        <end position="201"/>
    </location>
</feature>
<keyword evidence="8 9" id="KW-0413">Isomerase</keyword>
<name>A0A6I3LB79_9FLAO</name>
<protein>
    <recommendedName>
        <fullName evidence="4 9">N-(5'-phosphoribosyl)anthranilate isomerase</fullName>
        <shortName evidence="9">PRAI</shortName>
        <ecNumber evidence="3 9">5.3.1.24</ecNumber>
    </recommendedName>
</protein>
<dbReference type="PANTHER" id="PTHR42894">
    <property type="entry name" value="N-(5'-PHOSPHORIBOSYL)ANTHRANILATE ISOMERASE"/>
    <property type="match status" value="1"/>
</dbReference>
<evidence type="ECO:0000256" key="4">
    <source>
        <dbReference type="ARBA" id="ARBA00022272"/>
    </source>
</evidence>
<keyword evidence="6 9" id="KW-0822">Tryptophan biosynthesis</keyword>
<gene>
    <name evidence="9" type="primary">trpF</name>
    <name evidence="11" type="ORF">GJV76_00830</name>
</gene>
<evidence type="ECO:0000313" key="12">
    <source>
        <dbReference type="Proteomes" id="UP000438760"/>
    </source>
</evidence>
<dbReference type="GO" id="GO:0004640">
    <property type="term" value="F:phosphoribosylanthranilate isomerase activity"/>
    <property type="evidence" value="ECO:0007669"/>
    <property type="project" value="UniProtKB-UniRule"/>
</dbReference>
<dbReference type="PANTHER" id="PTHR42894:SF1">
    <property type="entry name" value="N-(5'-PHOSPHORIBOSYL)ANTHRANILATE ISOMERASE"/>
    <property type="match status" value="1"/>
</dbReference>
<evidence type="ECO:0000256" key="8">
    <source>
        <dbReference type="ARBA" id="ARBA00023235"/>
    </source>
</evidence>
<dbReference type="GO" id="GO:0000162">
    <property type="term" value="P:L-tryptophan biosynthetic process"/>
    <property type="evidence" value="ECO:0007669"/>
    <property type="project" value="UniProtKB-UniRule"/>
</dbReference>
<dbReference type="UniPathway" id="UPA00035">
    <property type="reaction ID" value="UER00042"/>
</dbReference>
<sequence length="210" mass="23806">MNQVKVCGLKYKENIQELTSLPIDYMGFIFYPSSKRYAGNLDTTLLSDIPSTIKKVGVFVNAKLSEIQDIVTLYCLDYIQLHGAETVEDCNYFYQQNIPIIKAFAITDTFDFKQTAPYEKYCSLFVFDTACKQYGGSGKSFDWTILQSYNGKTPFLLSGGLGLQNIKEALKITHKQLIGFDLNSQLETEIALKDCKQIQTITNIIKHETL</sequence>
<keyword evidence="5 9" id="KW-0028">Amino-acid biosynthesis</keyword>
<comment type="pathway">
    <text evidence="2 9">Amino-acid biosynthesis; L-tryptophan biosynthesis; L-tryptophan from chorismate: step 3/5.</text>
</comment>
<keyword evidence="12" id="KW-1185">Reference proteome</keyword>
<organism evidence="11 12">
    <name type="scientific">Myroides albus</name>
    <dbReference type="NCBI Taxonomy" id="2562892"/>
    <lineage>
        <taxon>Bacteria</taxon>
        <taxon>Pseudomonadati</taxon>
        <taxon>Bacteroidota</taxon>
        <taxon>Flavobacteriia</taxon>
        <taxon>Flavobacteriales</taxon>
        <taxon>Flavobacteriaceae</taxon>
        <taxon>Myroides</taxon>
    </lineage>
</organism>
<dbReference type="Proteomes" id="UP000438760">
    <property type="component" value="Unassembled WGS sequence"/>
</dbReference>
<dbReference type="InterPro" id="IPR001240">
    <property type="entry name" value="PRAI_dom"/>
</dbReference>
<dbReference type="CDD" id="cd00405">
    <property type="entry name" value="PRAI"/>
    <property type="match status" value="1"/>
</dbReference>